<evidence type="ECO:0000259" key="2">
    <source>
        <dbReference type="Pfam" id="PF26381"/>
    </source>
</evidence>
<evidence type="ECO:0000256" key="1">
    <source>
        <dbReference type="SAM" id="MobiDB-lite"/>
    </source>
</evidence>
<proteinExistence type="predicted"/>
<evidence type="ECO:0000313" key="5">
    <source>
        <dbReference type="Proteomes" id="UP001054846"/>
    </source>
</evidence>
<dbReference type="InterPro" id="IPR058747">
    <property type="entry name" value="PglY_C"/>
</dbReference>
<protein>
    <submittedName>
        <fullName evidence="4">Phage resistance protein</fullName>
    </submittedName>
</protein>
<name>A0ABY3PJ80_9CYAN</name>
<feature type="domain" description="ATPase PglY C-terminal" evidence="3">
    <location>
        <begin position="985"/>
        <end position="1158"/>
    </location>
</feature>
<evidence type="ECO:0000313" key="4">
    <source>
        <dbReference type="EMBL" id="UFP93612.1"/>
    </source>
</evidence>
<accession>A0ABY3PJ80</accession>
<feature type="region of interest" description="Disordered" evidence="1">
    <location>
        <begin position="1155"/>
        <end position="1177"/>
    </location>
</feature>
<keyword evidence="5" id="KW-1185">Reference proteome</keyword>
<feature type="domain" description="ATPase PglY 5th" evidence="2">
    <location>
        <begin position="841"/>
        <end position="940"/>
    </location>
</feature>
<dbReference type="Pfam" id="PF26381">
    <property type="entry name" value="BREX_PglY_5th"/>
    <property type="match status" value="1"/>
</dbReference>
<dbReference type="InterPro" id="IPR058748">
    <property type="entry name" value="PglY_5th"/>
</dbReference>
<dbReference type="Pfam" id="PF26382">
    <property type="entry name" value="BREX_PglY_6th"/>
    <property type="match status" value="1"/>
</dbReference>
<reference evidence="4 5" key="1">
    <citation type="journal article" date="2021" name="Genome Biol. Evol.">
        <title>Complete Genome Sequencing of a Novel Gloeobacter Species from a Waterfall Cave in Mexico.</title>
        <authorList>
            <person name="Saw J.H."/>
            <person name="Cardona T."/>
            <person name="Montejano G."/>
        </authorList>
    </citation>
    <scope>NUCLEOTIDE SEQUENCE [LARGE SCALE GENOMIC DNA]</scope>
    <source>
        <strain evidence="4">MG652769</strain>
    </source>
</reference>
<dbReference type="EMBL" id="CP063845">
    <property type="protein sequence ID" value="UFP93612.1"/>
    <property type="molecule type" value="Genomic_DNA"/>
</dbReference>
<gene>
    <name evidence="4" type="ORF">ISF26_17745</name>
</gene>
<evidence type="ECO:0000259" key="3">
    <source>
        <dbReference type="Pfam" id="PF26382"/>
    </source>
</evidence>
<sequence>MTLIKELIDIPERVQTGDFVLKLTEGVLRPEDTLRDYVVTPQLVKCFDDALAFIRSAMQTNTSKATYLHGSFGSGKSHFMAVLHLILQGNSAARGIPELAPVIAKHNAWIGGRKFLLVPYHMLGSTSMESSILGGYVDFVRRVHPEAPTPAVYPAEELFRDAQFLRSQIGDEAFFAALSQAEAEKSGWGNLVDSWDAERFEKAVKAGPGTDERSQLINALLKQLYSSYNIQVEGNKEAFLSLDKGLSVLSRHTKSLGYDGLILFLDELVLWLASRATDLNFVHQEGQKLAKLVEAQTPDRPVPIISFVARQRDLSELVGQSVPGAEKLNFGDALKHWEGRFHRINLEDRNLPAIAEKRVLKCKSEAARQKLDAAFEQTKRIREPVMNTLLTGEGDRQIFRQIYPFSPALIQTLIAVSSVLQRERTALKVMMQLLVEQRETLAVGDIVPVGDLFDVIADGDEAFSQEMAIHFNNAKRLYRLKLLPLLEKQHGVRLESLRELAPDDQRRIAFRIDDRLVKTLLLAALVPEVESLRAINAERLAALNHGTIKSPIPGREGHLVLQRCRQWAASVGEIRVGGDEANPTISVQLSGVDTESILQKAIGEDTQGNRVRRVRQMLFEQLEIQGEDELEQRHDFQWHNTRRSSIVLFKNIREASFESLTNADERWKIVIDYPFDQGHGPRDDLSRLQEFGEAHPEGAKTLCWVPAFFSAEAQKDLGLLVVLEHILAGERFGNYADHLSPQDRPTAKSLLENQRSMLRQRVQNHLEAAYGILDTPPAQDSLDKVHNLDLNERFQSLRDDLDLQPPVAANLKVALRQLLGQALSCEFPAAPHFEAEIKISHLEKVYGVVGEAAQAQDNRAAVDRPLRLLVRQIANPLRLGEMLPDATHFVLSNDWKNHFIRQAAQTDTEMTVGQLRRWIDQPKAMGLPKEVQNLVILTFAKQMNLTFSPPGDTIALNVSLSNLSDFYELKEQKLPDEASWNRAIERAANLLAVSTSSLRNANNVQLLGEAVQKKARQVMDDCRKYAQALRRHLEQFGVPTDCDRMRTAAAVLALIERLNGTNVDGVVTALTTAHIATSETAMQVCTQSAADLHAAMESASWELFEAVVTLTDERETMALAIRDKVLQALRADEYVVPLAPVLRENQAKAVGLLTAPPPPTAEPQPNETGLKTKPRPGKRIVDQGTRANLELDAAGALLARLQKEAKAGRNVRLSISWVIEEGGAQP</sequence>
<organism evidence="4 5">
    <name type="scientific">Gloeobacter morelensis MG652769</name>
    <dbReference type="NCBI Taxonomy" id="2781736"/>
    <lineage>
        <taxon>Bacteria</taxon>
        <taxon>Bacillati</taxon>
        <taxon>Cyanobacteriota</taxon>
        <taxon>Cyanophyceae</taxon>
        <taxon>Gloeobacterales</taxon>
        <taxon>Gloeobacteraceae</taxon>
        <taxon>Gloeobacter</taxon>
        <taxon>Gloeobacter morelensis</taxon>
    </lineage>
</organism>
<dbReference type="RefSeq" id="WP_230840664.1">
    <property type="nucleotide sequence ID" value="NZ_CP063845.1"/>
</dbReference>
<dbReference type="Proteomes" id="UP001054846">
    <property type="component" value="Chromosome"/>
</dbReference>